<dbReference type="AlphaFoldDB" id="A0A7Z2GNG6"/>
<name>A0A7Z2GNG6_9BURK</name>
<dbReference type="EMBL" id="CP046915">
    <property type="protein sequence ID" value="QGZ64624.1"/>
    <property type="molecule type" value="Genomic_DNA"/>
</dbReference>
<sequence>MSGKFVVSLTRAKDDTDRATVAFVVANAALASDKDVVVFLNIEGTRLSQSGYADDIHEAGFAPLKELIGSFVEAGGTIYVCSPCFKKRALDEEKLIPGAKIVGGAMLVEFMGEACPSLSY</sequence>
<dbReference type="Pfam" id="PF02635">
    <property type="entry name" value="DsrE"/>
    <property type="match status" value="1"/>
</dbReference>
<accession>A0A7Z2GNG6</accession>
<organism evidence="1 2">
    <name type="scientific">Paraburkholderia acidisoli</name>
    <dbReference type="NCBI Taxonomy" id="2571748"/>
    <lineage>
        <taxon>Bacteria</taxon>
        <taxon>Pseudomonadati</taxon>
        <taxon>Pseudomonadota</taxon>
        <taxon>Betaproteobacteria</taxon>
        <taxon>Burkholderiales</taxon>
        <taxon>Burkholderiaceae</taxon>
        <taxon>Paraburkholderia</taxon>
    </lineage>
</organism>
<evidence type="ECO:0000313" key="2">
    <source>
        <dbReference type="Proteomes" id="UP000433577"/>
    </source>
</evidence>
<dbReference type="RefSeq" id="WP_158954243.1">
    <property type="nucleotide sequence ID" value="NZ_CP046915.1"/>
</dbReference>
<gene>
    <name evidence="1" type="ORF">FAZ98_22570</name>
</gene>
<keyword evidence="2" id="KW-1185">Reference proteome</keyword>
<dbReference type="Proteomes" id="UP000433577">
    <property type="component" value="Chromosome 3"/>
</dbReference>
<dbReference type="InterPro" id="IPR027396">
    <property type="entry name" value="DsrEFH-like"/>
</dbReference>
<dbReference type="KEGG" id="pacs:FAZ98_22570"/>
<dbReference type="OrthoDB" id="9812053at2"/>
<proteinExistence type="predicted"/>
<reference evidence="1 2" key="1">
    <citation type="submission" date="2019-12" db="EMBL/GenBank/DDBJ databases">
        <title>Paraburkholderia acidiphila 7Q-K02 sp. nov and Paraburkholderia acidisoli DHF22 sp. nov., two strains isolated from forest soil.</title>
        <authorList>
            <person name="Gao Z."/>
            <person name="Qiu L."/>
        </authorList>
    </citation>
    <scope>NUCLEOTIDE SEQUENCE [LARGE SCALE GENOMIC DNA]</scope>
    <source>
        <strain evidence="1 2">DHF22</strain>
    </source>
</reference>
<protein>
    <submittedName>
        <fullName evidence="1">Sulfur reduction protein DsrE</fullName>
    </submittedName>
</protein>
<evidence type="ECO:0000313" key="1">
    <source>
        <dbReference type="EMBL" id="QGZ64624.1"/>
    </source>
</evidence>
<dbReference type="SUPFAM" id="SSF75169">
    <property type="entry name" value="DsrEFH-like"/>
    <property type="match status" value="1"/>
</dbReference>
<dbReference type="Gene3D" id="3.40.1260.10">
    <property type="entry name" value="DsrEFH-like"/>
    <property type="match status" value="1"/>
</dbReference>
<dbReference type="InterPro" id="IPR003787">
    <property type="entry name" value="Sulphur_relay_DsrE/F-like"/>
</dbReference>